<dbReference type="Pfam" id="PF04230">
    <property type="entry name" value="PS_pyruv_trans"/>
    <property type="match status" value="1"/>
</dbReference>
<organism evidence="2 3">
    <name type="scientific">Claveliimonas bilis</name>
    <dbReference type="NCBI Taxonomy" id="3028070"/>
    <lineage>
        <taxon>Bacteria</taxon>
        <taxon>Bacillati</taxon>
        <taxon>Bacillota</taxon>
        <taxon>Clostridia</taxon>
        <taxon>Lachnospirales</taxon>
        <taxon>Lachnospiraceae</taxon>
        <taxon>Claveliimonas</taxon>
    </lineage>
</organism>
<dbReference type="InterPro" id="IPR007345">
    <property type="entry name" value="Polysacch_pyruvyl_Trfase"/>
</dbReference>
<proteinExistence type="predicted"/>
<gene>
    <name evidence="2" type="ORF">Lac1_19920</name>
</gene>
<evidence type="ECO:0000313" key="2">
    <source>
        <dbReference type="EMBL" id="BDZ77809.1"/>
    </source>
</evidence>
<name>A0ABM8IB57_9FIRM</name>
<dbReference type="RefSeq" id="WP_316264833.1">
    <property type="nucleotide sequence ID" value="NZ_AP027742.1"/>
</dbReference>
<dbReference type="EMBL" id="AP027742">
    <property type="protein sequence ID" value="BDZ77809.1"/>
    <property type="molecule type" value="Genomic_DNA"/>
</dbReference>
<dbReference type="Proteomes" id="UP001305815">
    <property type="component" value="Chromosome"/>
</dbReference>
<sequence length="277" mass="31732">MADKIRVYYSKIHNMGDQLNKLIIEKCFGYETVRCSFLEGEMCAIGSCLGMYTLHGSVPMRIQQRINGIQKPHVSIWGTGFINYTDCEGSFFKRDMNFCAVRGELTRKAVEKMRKKRLDIPTADAGILAAEVLESLPSKRYDVGVIPHLCDLQDPRAANLHQEYENARFISVKEEPLEVIRQIAECRFILSSSLHGLIIADSMGIPNLHVEFGDRLLGDGYKFDDYYSAYGLTHKPYDMRTEPLPELAWIQEQYRIRPEAVEAKKKALREVFPFPVK</sequence>
<evidence type="ECO:0000313" key="3">
    <source>
        <dbReference type="Proteomes" id="UP001305815"/>
    </source>
</evidence>
<keyword evidence="3" id="KW-1185">Reference proteome</keyword>
<accession>A0ABM8IB57</accession>
<reference evidence="3" key="1">
    <citation type="journal article" date="2023" name="Int. J. Syst. Evol. Microbiol.">
        <title>Claveliimonas bilis gen. nov., sp. nov., deoxycholic acid-producing bacteria isolated from human faeces, and reclassification of Sellimonas monacensis Zenner et al. 2021 as Claveliimonas monacensis comb. nov.</title>
        <authorList>
            <person name="Hisatomi A."/>
            <person name="Kastawa N.W.E.P.G."/>
            <person name="Song I."/>
            <person name="Ohkuma M."/>
            <person name="Fukiya S."/>
            <person name="Sakamoto M."/>
        </authorList>
    </citation>
    <scope>NUCLEOTIDE SEQUENCE [LARGE SCALE GENOMIC DNA]</scope>
    <source>
        <strain evidence="3">12BBH14</strain>
    </source>
</reference>
<evidence type="ECO:0000259" key="1">
    <source>
        <dbReference type="Pfam" id="PF04230"/>
    </source>
</evidence>
<feature type="domain" description="Polysaccharide pyruvyl transferase" evidence="1">
    <location>
        <begin position="134"/>
        <end position="210"/>
    </location>
</feature>
<protein>
    <recommendedName>
        <fullName evidence="1">Polysaccharide pyruvyl transferase domain-containing protein</fullName>
    </recommendedName>
</protein>